<evidence type="ECO:0000313" key="2">
    <source>
        <dbReference type="EMBL" id="SFJ95666.1"/>
    </source>
</evidence>
<name>A0A1I3VMX8_9BURK</name>
<keyword evidence="1" id="KW-1133">Transmembrane helix</keyword>
<keyword evidence="1" id="KW-0812">Transmembrane</keyword>
<feature type="transmembrane region" description="Helical" evidence="1">
    <location>
        <begin position="98"/>
        <end position="119"/>
    </location>
</feature>
<evidence type="ECO:0000313" key="3">
    <source>
        <dbReference type="Proteomes" id="UP000199548"/>
    </source>
</evidence>
<dbReference type="EMBL" id="FOQU01000014">
    <property type="protein sequence ID" value="SFJ95666.1"/>
    <property type="molecule type" value="Genomic_DNA"/>
</dbReference>
<keyword evidence="1" id="KW-0472">Membrane</keyword>
<feature type="transmembrane region" description="Helical" evidence="1">
    <location>
        <begin position="48"/>
        <end position="66"/>
    </location>
</feature>
<dbReference type="Proteomes" id="UP000199548">
    <property type="component" value="Unassembled WGS sequence"/>
</dbReference>
<keyword evidence="3" id="KW-1185">Reference proteome</keyword>
<feature type="transmembrane region" description="Helical" evidence="1">
    <location>
        <begin position="73"/>
        <end position="92"/>
    </location>
</feature>
<sequence length="127" mass="14065">MTRTSLVIRLVFAICLLAASVNHVIAVVQHGVLWDYGFGSRAPLASRIYWSALTLLDPLAIVLLFVRPRAGIVLTVLIIVSDVVHNTYYVAMADLWTAPFYLSQVVFLVFVLAVAPLAWRRQAAAQQ</sequence>
<gene>
    <name evidence="2" type="ORF">SAMN05192543_1143</name>
</gene>
<dbReference type="OrthoDB" id="881941at2"/>
<organism evidence="2 3">
    <name type="scientific">Paraburkholderia megapolitana</name>
    <dbReference type="NCBI Taxonomy" id="420953"/>
    <lineage>
        <taxon>Bacteria</taxon>
        <taxon>Pseudomonadati</taxon>
        <taxon>Pseudomonadota</taxon>
        <taxon>Betaproteobacteria</taxon>
        <taxon>Burkholderiales</taxon>
        <taxon>Burkholderiaceae</taxon>
        <taxon>Paraburkholderia</taxon>
    </lineage>
</organism>
<feature type="transmembrane region" description="Helical" evidence="1">
    <location>
        <begin position="7"/>
        <end position="28"/>
    </location>
</feature>
<dbReference type="AlphaFoldDB" id="A0A1I3VMX8"/>
<evidence type="ECO:0000256" key="1">
    <source>
        <dbReference type="SAM" id="Phobius"/>
    </source>
</evidence>
<proteinExistence type="predicted"/>
<protein>
    <recommendedName>
        <fullName evidence="4">DoxX-like family protein</fullName>
    </recommendedName>
</protein>
<dbReference type="STRING" id="420953.SAMN05192543_1143"/>
<reference evidence="2 3" key="1">
    <citation type="submission" date="2016-10" db="EMBL/GenBank/DDBJ databases">
        <authorList>
            <person name="de Groot N.N."/>
        </authorList>
    </citation>
    <scope>NUCLEOTIDE SEQUENCE [LARGE SCALE GENOMIC DNA]</scope>
    <source>
        <strain evidence="2 3">LMG 23650</strain>
    </source>
</reference>
<accession>A0A1I3VMX8</accession>
<evidence type="ECO:0008006" key="4">
    <source>
        <dbReference type="Google" id="ProtNLM"/>
    </source>
</evidence>
<dbReference type="RefSeq" id="WP_091019953.1">
    <property type="nucleotide sequence ID" value="NZ_CP041745.1"/>
</dbReference>